<feature type="compositionally biased region" description="Gly residues" evidence="1">
    <location>
        <begin position="20"/>
        <end position="36"/>
    </location>
</feature>
<feature type="region of interest" description="Disordered" evidence="1">
    <location>
        <begin position="20"/>
        <end position="109"/>
    </location>
</feature>
<name>A0ABR8TWM9_9CELL</name>
<feature type="compositionally biased region" description="Low complexity" evidence="1">
    <location>
        <begin position="37"/>
        <end position="77"/>
    </location>
</feature>
<feature type="compositionally biased region" description="Low complexity" evidence="1">
    <location>
        <begin position="88"/>
        <end position="102"/>
    </location>
</feature>
<reference evidence="2 3" key="1">
    <citation type="submission" date="2020-08" db="EMBL/GenBank/DDBJ databases">
        <title>A Genomic Blueprint of the Chicken Gut Microbiome.</title>
        <authorList>
            <person name="Gilroy R."/>
            <person name="Ravi A."/>
            <person name="Getino M."/>
            <person name="Pursley I."/>
            <person name="Horton D.L."/>
            <person name="Alikhan N.-F."/>
            <person name="Baker D."/>
            <person name="Gharbi K."/>
            <person name="Hall N."/>
            <person name="Watson M."/>
            <person name="Adriaenssens E.M."/>
            <person name="Foster-Nyarko E."/>
            <person name="Jarju S."/>
            <person name="Secka A."/>
            <person name="Antonio M."/>
            <person name="Oren A."/>
            <person name="Chaudhuri R."/>
            <person name="La Ragione R.M."/>
            <person name="Hildebrand F."/>
            <person name="Pallen M.J."/>
        </authorList>
    </citation>
    <scope>NUCLEOTIDE SEQUENCE [LARGE SCALE GENOMIC DNA]</scope>
    <source>
        <strain evidence="2 3">Sa2CUA9</strain>
    </source>
</reference>
<dbReference type="SUPFAM" id="SSF50118">
    <property type="entry name" value="Cell growth inhibitor/plasmid maintenance toxic component"/>
    <property type="match status" value="1"/>
</dbReference>
<evidence type="ECO:0000313" key="3">
    <source>
        <dbReference type="Proteomes" id="UP000655570"/>
    </source>
</evidence>
<protein>
    <submittedName>
        <fullName evidence="2">Type II toxin-antitoxin system PemK/MazF family toxin</fullName>
    </submittedName>
</protein>
<keyword evidence="3" id="KW-1185">Reference proteome</keyword>
<sequence length="234" mass="24358">MAQNKWISLLTDAARAILGALGGSSRSGGSGAGGSSSGPTTSGTPRGIAPRPGSGAPSSGTAGPKPGPRTKPGTPKGSASTRPAGRKPAPQGQARGPQPGAGTYPGDYTGAVRAEYAPQLDGDPDPGEIVWTWVPYEEDFTQGKDRPVLLVGRDGGWLLAIMLTSKDHSRDAADEARWGRYWLDIGSGPWDAQGRDSEVRLDRVIRVDPGAVRREGAVMGRSTFDTIIREMGKV</sequence>
<accession>A0ABR8TWM9</accession>
<organism evidence="2 3">
    <name type="scientific">Oerskovia merdavium</name>
    <dbReference type="NCBI Taxonomy" id="2762227"/>
    <lineage>
        <taxon>Bacteria</taxon>
        <taxon>Bacillati</taxon>
        <taxon>Actinomycetota</taxon>
        <taxon>Actinomycetes</taxon>
        <taxon>Micrococcales</taxon>
        <taxon>Cellulomonadaceae</taxon>
        <taxon>Oerskovia</taxon>
    </lineage>
</organism>
<comment type="caution">
    <text evidence="2">The sequence shown here is derived from an EMBL/GenBank/DDBJ whole genome shotgun (WGS) entry which is preliminary data.</text>
</comment>
<proteinExistence type="predicted"/>
<evidence type="ECO:0000256" key="1">
    <source>
        <dbReference type="SAM" id="MobiDB-lite"/>
    </source>
</evidence>
<dbReference type="Pfam" id="PF02452">
    <property type="entry name" value="PemK_toxin"/>
    <property type="match status" value="1"/>
</dbReference>
<gene>
    <name evidence="2" type="ORF">H9641_03255</name>
</gene>
<dbReference type="InterPro" id="IPR003477">
    <property type="entry name" value="PemK-like"/>
</dbReference>
<evidence type="ECO:0000313" key="2">
    <source>
        <dbReference type="EMBL" id="MBD7979739.1"/>
    </source>
</evidence>
<dbReference type="EMBL" id="JACSQF010000002">
    <property type="protein sequence ID" value="MBD7979739.1"/>
    <property type="molecule type" value="Genomic_DNA"/>
</dbReference>
<dbReference type="RefSeq" id="WP_191800970.1">
    <property type="nucleotide sequence ID" value="NZ_JACSQF010000002.1"/>
</dbReference>
<dbReference type="Proteomes" id="UP000655570">
    <property type="component" value="Unassembled WGS sequence"/>
</dbReference>